<protein>
    <submittedName>
        <fullName evidence="1">Uncharacterized protein</fullName>
    </submittedName>
</protein>
<dbReference type="Proteomes" id="UP000177870">
    <property type="component" value="Chromosome"/>
</dbReference>
<dbReference type="EMBL" id="CP017599">
    <property type="protein sequence ID" value="AOX03721.1"/>
    <property type="molecule type" value="Genomic_DNA"/>
</dbReference>
<accession>A0A1D8U1D3</accession>
<evidence type="ECO:0000313" key="2">
    <source>
        <dbReference type="Proteomes" id="UP000177870"/>
    </source>
</evidence>
<organism evidence="1 2">
    <name type="scientific">Moorena producens PAL-8-15-08-1</name>
    <dbReference type="NCBI Taxonomy" id="1458985"/>
    <lineage>
        <taxon>Bacteria</taxon>
        <taxon>Bacillati</taxon>
        <taxon>Cyanobacteriota</taxon>
        <taxon>Cyanophyceae</taxon>
        <taxon>Coleofasciculales</taxon>
        <taxon>Coleofasciculaceae</taxon>
        <taxon>Moorena</taxon>
    </lineage>
</organism>
<dbReference type="AlphaFoldDB" id="A0A1D8U1D3"/>
<dbReference type="KEGG" id="mpro:BJP34_33645"/>
<sequence length="101" mass="11587">MINIAYPFKAKGMLAKGNSKDGFKRCSAVLGVPPMSDCIKTESQPQRILYLITAKNVRIISTKLFGCSINDLSYYTMTWYYFKIWQQKLMVYDITNNQLGV</sequence>
<evidence type="ECO:0000313" key="1">
    <source>
        <dbReference type="EMBL" id="AOX03721.1"/>
    </source>
</evidence>
<reference evidence="2" key="1">
    <citation type="submission" date="2016-10" db="EMBL/GenBank/DDBJ databases">
        <title>Comparative genomics uncovers the prolific and rare metabolic potential of the cyanobacterial genus Moorea.</title>
        <authorList>
            <person name="Leao T."/>
            <person name="Castelao G."/>
            <person name="Korobeynikov A."/>
            <person name="Monroe E.A."/>
            <person name="Podell S."/>
            <person name="Glukhov E."/>
            <person name="Allen E."/>
            <person name="Gerwick W.H."/>
            <person name="Gerwick L."/>
        </authorList>
    </citation>
    <scope>NUCLEOTIDE SEQUENCE [LARGE SCALE GENOMIC DNA]</scope>
    <source>
        <strain evidence="2">PAL-8-15-08-1</strain>
    </source>
</reference>
<name>A0A1D8U1D3_9CYAN</name>
<gene>
    <name evidence="1" type="ORF">BJP34_33645</name>
</gene>
<proteinExistence type="predicted"/>